<dbReference type="InterPro" id="IPR039448">
    <property type="entry name" value="Beta_helix"/>
</dbReference>
<organism evidence="2 3">
    <name type="scientific">Anaerosporobacter mobilis DSM 15930</name>
    <dbReference type="NCBI Taxonomy" id="1120996"/>
    <lineage>
        <taxon>Bacteria</taxon>
        <taxon>Bacillati</taxon>
        <taxon>Bacillota</taxon>
        <taxon>Clostridia</taxon>
        <taxon>Lachnospirales</taxon>
        <taxon>Lachnospiraceae</taxon>
        <taxon>Anaerosporobacter</taxon>
    </lineage>
</organism>
<dbReference type="RefSeq" id="WP_073282195.1">
    <property type="nucleotide sequence ID" value="NZ_FRCP01000005.1"/>
</dbReference>
<accession>A0A1M7F556</accession>
<name>A0A1M7F556_9FIRM</name>
<sequence>MDIFEYFKKKDGEIDRDEVIHPFAYKDNTFKYSYCFGIGVLAYGTVKSMRELLGEYQKILTNIKLPSSYAGKLVEDMNNNFDYKINDVFAVLDTKEKQYTFTADLLKLSNFSLWSEDYGKKVCQNYFAIFKFTGDEKEFFLQYNEAARKKDTNEAIRLYHRFIKDGYTISYNLLKYICEDILIEDIYDNLILNTGEIFIIDKPSRIHGQVAVTNGAVLIIKNCEVRINGSIMVDGGRIVIDTVKLTVEDCTSDTMIHITNTAKVDISTVELNCNFKCGGIWQKRGCLTINNVSILNTDLAPAIRFTGDSLIMNGTTLADCLAGGVRVKETGRLVVDDCDFYHCEEEHGGAIYSDSLSDSRITNSRFTNCVGRYLGGAIYFEYEKYGQKIYRCEYDHCLPEDSIVFNACEEERP</sequence>
<protein>
    <submittedName>
        <fullName evidence="2">Right handed beta helix region</fullName>
    </submittedName>
</protein>
<dbReference type="InterPro" id="IPR011050">
    <property type="entry name" value="Pectin_lyase_fold/virulence"/>
</dbReference>
<keyword evidence="3" id="KW-1185">Reference proteome</keyword>
<reference evidence="2 3" key="1">
    <citation type="submission" date="2016-11" db="EMBL/GenBank/DDBJ databases">
        <authorList>
            <person name="Jaros S."/>
            <person name="Januszkiewicz K."/>
            <person name="Wedrychowicz H."/>
        </authorList>
    </citation>
    <scope>NUCLEOTIDE SEQUENCE [LARGE SCALE GENOMIC DNA]</scope>
    <source>
        <strain evidence="2 3">DSM 15930</strain>
    </source>
</reference>
<dbReference type="STRING" id="1120996.SAMN02746066_00392"/>
<dbReference type="Gene3D" id="2.160.20.20">
    <property type="match status" value="1"/>
</dbReference>
<evidence type="ECO:0000259" key="1">
    <source>
        <dbReference type="Pfam" id="PF13229"/>
    </source>
</evidence>
<dbReference type="SUPFAM" id="SSF51126">
    <property type="entry name" value="Pectin lyase-like"/>
    <property type="match status" value="1"/>
</dbReference>
<feature type="domain" description="Right handed beta helix" evidence="1">
    <location>
        <begin position="256"/>
        <end position="384"/>
    </location>
</feature>
<dbReference type="EMBL" id="FRCP01000005">
    <property type="protein sequence ID" value="SHL98787.1"/>
    <property type="molecule type" value="Genomic_DNA"/>
</dbReference>
<dbReference type="InterPro" id="IPR012332">
    <property type="entry name" value="Autotransporter_pectin_lyase_C"/>
</dbReference>
<dbReference type="Pfam" id="PF13229">
    <property type="entry name" value="Beta_helix"/>
    <property type="match status" value="1"/>
</dbReference>
<proteinExistence type="predicted"/>
<evidence type="ECO:0000313" key="2">
    <source>
        <dbReference type="EMBL" id="SHL98787.1"/>
    </source>
</evidence>
<evidence type="ECO:0000313" key="3">
    <source>
        <dbReference type="Proteomes" id="UP000184038"/>
    </source>
</evidence>
<dbReference type="Proteomes" id="UP000184038">
    <property type="component" value="Unassembled WGS sequence"/>
</dbReference>
<gene>
    <name evidence="2" type="ORF">SAMN02746066_00392</name>
</gene>
<dbReference type="AlphaFoldDB" id="A0A1M7F556"/>